<feature type="domain" description="TACO1/YebC-like second and third" evidence="3">
    <location>
        <begin position="113"/>
        <end position="279"/>
    </location>
</feature>
<dbReference type="VEuPathDB" id="FungiDB:SOCG_03358"/>
<dbReference type="GeneID" id="25032330"/>
<dbReference type="InterPro" id="IPR029072">
    <property type="entry name" value="YebC-like"/>
</dbReference>
<dbReference type="Gene3D" id="3.30.70.980">
    <property type="match status" value="2"/>
</dbReference>
<evidence type="ECO:0000259" key="3">
    <source>
        <dbReference type="Pfam" id="PF01709"/>
    </source>
</evidence>
<dbReference type="InterPro" id="IPR017856">
    <property type="entry name" value="Integrase-like_N"/>
</dbReference>
<dbReference type="RefSeq" id="XP_013017300.1">
    <property type="nucleotide sequence ID" value="XM_013161846.1"/>
</dbReference>
<dbReference type="EMBL" id="KE503206">
    <property type="protein sequence ID" value="EPX74145.1"/>
    <property type="molecule type" value="Genomic_DNA"/>
</dbReference>
<protein>
    <submittedName>
        <fullName evidence="5">DNA binding protein</fullName>
    </submittedName>
</protein>
<dbReference type="OMA" id="NFDIPDE"/>
<comment type="subcellular location">
    <subcellularLocation>
        <location evidence="1">Mitochondrion</location>
    </subcellularLocation>
</comment>
<accession>S9R7F0</accession>
<dbReference type="Pfam" id="PF01709">
    <property type="entry name" value="Transcrip_reg"/>
    <property type="match status" value="1"/>
</dbReference>
<evidence type="ECO:0000259" key="4">
    <source>
        <dbReference type="Pfam" id="PF20772"/>
    </source>
</evidence>
<evidence type="ECO:0000256" key="1">
    <source>
        <dbReference type="ARBA" id="ARBA00004173"/>
    </source>
</evidence>
<name>S9R7F0_SCHOY</name>
<dbReference type="HAMAP" id="MF_00693">
    <property type="entry name" value="Transcrip_reg_TACO1"/>
    <property type="match status" value="1"/>
</dbReference>
<gene>
    <name evidence="5" type="ORF">SOCG_03358</name>
</gene>
<dbReference type="InterPro" id="IPR049083">
    <property type="entry name" value="TACO1_YebC_N"/>
</dbReference>
<dbReference type="AlphaFoldDB" id="S9R7F0"/>
<feature type="domain" description="TACO1/YebC-like N-terminal" evidence="4">
    <location>
        <begin position="33"/>
        <end position="104"/>
    </location>
</feature>
<keyword evidence="6" id="KW-1185">Reference proteome</keyword>
<evidence type="ECO:0000256" key="2">
    <source>
        <dbReference type="ARBA" id="ARBA00008724"/>
    </source>
</evidence>
<dbReference type="Pfam" id="PF20772">
    <property type="entry name" value="TACO1_YebC_N"/>
    <property type="match status" value="1"/>
</dbReference>
<dbReference type="PANTHER" id="PTHR12532">
    <property type="entry name" value="TRANSLATIONAL ACTIVATOR OF CYTOCHROME C OXIDASE 1"/>
    <property type="match status" value="1"/>
</dbReference>
<reference evidence="5 6" key="1">
    <citation type="journal article" date="2011" name="Science">
        <title>Comparative functional genomics of the fission yeasts.</title>
        <authorList>
            <person name="Rhind N."/>
            <person name="Chen Z."/>
            <person name="Yassour M."/>
            <person name="Thompson D.A."/>
            <person name="Haas B.J."/>
            <person name="Habib N."/>
            <person name="Wapinski I."/>
            <person name="Roy S."/>
            <person name="Lin M.F."/>
            <person name="Heiman D.I."/>
            <person name="Young S.K."/>
            <person name="Furuya K."/>
            <person name="Guo Y."/>
            <person name="Pidoux A."/>
            <person name="Chen H.M."/>
            <person name="Robbertse B."/>
            <person name="Goldberg J.M."/>
            <person name="Aoki K."/>
            <person name="Bayne E.H."/>
            <person name="Berlin A.M."/>
            <person name="Desjardins C.A."/>
            <person name="Dobbs E."/>
            <person name="Dukaj L."/>
            <person name="Fan L."/>
            <person name="FitzGerald M.G."/>
            <person name="French C."/>
            <person name="Gujja S."/>
            <person name="Hansen K."/>
            <person name="Keifenheim D."/>
            <person name="Levin J.Z."/>
            <person name="Mosher R.A."/>
            <person name="Mueller C.A."/>
            <person name="Pfiffner J."/>
            <person name="Priest M."/>
            <person name="Russ C."/>
            <person name="Smialowska A."/>
            <person name="Swoboda P."/>
            <person name="Sykes S.M."/>
            <person name="Vaughn M."/>
            <person name="Vengrova S."/>
            <person name="Yoder R."/>
            <person name="Zeng Q."/>
            <person name="Allshire R."/>
            <person name="Baulcombe D."/>
            <person name="Birren B.W."/>
            <person name="Brown W."/>
            <person name="Ekwall K."/>
            <person name="Kellis M."/>
            <person name="Leatherwood J."/>
            <person name="Levin H."/>
            <person name="Margalit H."/>
            <person name="Martienssen R."/>
            <person name="Nieduszynski C.A."/>
            <person name="Spatafora J.W."/>
            <person name="Friedman N."/>
            <person name="Dalgaard J.Z."/>
            <person name="Baumann P."/>
            <person name="Niki H."/>
            <person name="Regev A."/>
            <person name="Nusbaum C."/>
        </authorList>
    </citation>
    <scope>NUCLEOTIDE SEQUENCE [LARGE SCALE GENOMIC DNA]</scope>
    <source>
        <strain evidence="6">yFS286</strain>
    </source>
</reference>
<evidence type="ECO:0000313" key="6">
    <source>
        <dbReference type="Proteomes" id="UP000016088"/>
    </source>
</evidence>
<dbReference type="SUPFAM" id="SSF75625">
    <property type="entry name" value="YebC-like"/>
    <property type="match status" value="1"/>
</dbReference>
<dbReference type="InterPro" id="IPR002876">
    <property type="entry name" value="Transcrip_reg_TACO1-like"/>
</dbReference>
<comment type="similarity">
    <text evidence="2">Belongs to the TACO1 family.</text>
</comment>
<dbReference type="GO" id="GO:0005739">
    <property type="term" value="C:mitochondrion"/>
    <property type="evidence" value="ECO:0007669"/>
    <property type="project" value="UniProtKB-SubCell"/>
</dbReference>
<dbReference type="Proteomes" id="UP000016088">
    <property type="component" value="Unassembled WGS sequence"/>
</dbReference>
<evidence type="ECO:0000313" key="5">
    <source>
        <dbReference type="EMBL" id="EPX74145.1"/>
    </source>
</evidence>
<dbReference type="InterPro" id="IPR026564">
    <property type="entry name" value="Transcrip_reg_TACO1-like_dom3"/>
</dbReference>
<sequence length="291" mass="32330">MNISRNLFSLPGLRTLTWCKSFSSSAWSWSGHNKWSKIKHKKSANDQARSKQVGKISQSITMTARTEGTNPDVNIRLATLLEQARKNSIPKSVIETAIKRGSGGGAADGNIMQTLDYEGMHPSGVGFIVETITDNRARTAANVKHILKKHGASLSNAKFLFTKAGKVEVNPPADRLSMELGNVLDDAIEAGAEDIVQRPEEYIDEEDEGQFVILTEPASLNEVAQYFRSQKYEIKDSRMIYVPISDTAIDLQSNEQAKEQIQNLLDELYDIEDVMYIHTSAINSHYLPLSS</sequence>
<dbReference type="PANTHER" id="PTHR12532:SF0">
    <property type="entry name" value="TRANSLATIONAL ACTIVATOR OF CYTOCHROME C OXIDASE 1"/>
    <property type="match status" value="1"/>
</dbReference>
<dbReference type="Gene3D" id="1.10.10.200">
    <property type="match status" value="1"/>
</dbReference>
<organism evidence="5 6">
    <name type="scientific">Schizosaccharomyces octosporus (strain yFS286)</name>
    <name type="common">Fission yeast</name>
    <name type="synonym">Octosporomyces octosporus</name>
    <dbReference type="NCBI Taxonomy" id="483514"/>
    <lineage>
        <taxon>Eukaryota</taxon>
        <taxon>Fungi</taxon>
        <taxon>Dikarya</taxon>
        <taxon>Ascomycota</taxon>
        <taxon>Taphrinomycotina</taxon>
        <taxon>Schizosaccharomycetes</taxon>
        <taxon>Schizosaccharomycetales</taxon>
        <taxon>Schizosaccharomycetaceae</taxon>
        <taxon>Schizosaccharomyces</taxon>
    </lineage>
</organism>
<dbReference type="HOGENOM" id="CLU_062974_1_0_1"/>
<dbReference type="eggNOG" id="KOG2972">
    <property type="taxonomic scope" value="Eukaryota"/>
</dbReference>
<dbReference type="FunFam" id="1.10.10.200:FF:000002">
    <property type="entry name" value="Probable transcriptional regulatory protein CLM62_37755"/>
    <property type="match status" value="1"/>
</dbReference>
<dbReference type="InterPro" id="IPR048300">
    <property type="entry name" value="TACO1_YebC-like_2nd/3rd_dom"/>
</dbReference>
<dbReference type="OrthoDB" id="2017544at2759"/>
<proteinExistence type="inferred from homology"/>